<evidence type="ECO:0008006" key="5">
    <source>
        <dbReference type="Google" id="ProtNLM"/>
    </source>
</evidence>
<sequence>MSKLGIAVVGGGTGFIGTHLCKALKSKGYSVTIISRMPGPQRMTWNELNDNGLPEGTTTVINLAGQNVLDMKQRWNAGFKQNVFNSRVNTTASLAKAITDSDHKPAVFLTISGVGIYKPDKVKIYDESCAGEEYDFLSSLCHKWEDAAKLPDSDTRQVTIRSGVVLGKNGGMIKQLYMPFFLGLGGPVMPGDQFLPWIHIDDIVGLMLFAIKNNKVDGTMNGVAPHSVTNKQFTDAFAKAMGRPALIPVPKMVLNVLLSQERANMLTQGQRVLPKKATNLGYQFKYPDIVSACHELVKKD</sequence>
<feature type="domain" description="NAD-dependent epimerase/dehydratase" evidence="1">
    <location>
        <begin position="8"/>
        <end position="215"/>
    </location>
</feature>
<evidence type="ECO:0000259" key="2">
    <source>
        <dbReference type="Pfam" id="PF08338"/>
    </source>
</evidence>
<dbReference type="PANTHER" id="PTHR11092:SF0">
    <property type="entry name" value="EPIMERASE FAMILY PROTEIN SDR39U1"/>
    <property type="match status" value="1"/>
</dbReference>
<proteinExistence type="predicted"/>
<gene>
    <name evidence="3" type="ORF">Zmor_008049</name>
</gene>
<dbReference type="PANTHER" id="PTHR11092">
    <property type="entry name" value="SUGAR NUCLEOTIDE EPIMERASE RELATED"/>
    <property type="match status" value="1"/>
</dbReference>
<dbReference type="Proteomes" id="UP001168821">
    <property type="component" value="Unassembled WGS sequence"/>
</dbReference>
<evidence type="ECO:0000259" key="1">
    <source>
        <dbReference type="Pfam" id="PF01370"/>
    </source>
</evidence>
<comment type="caution">
    <text evidence="3">The sequence shown here is derived from an EMBL/GenBank/DDBJ whole genome shotgun (WGS) entry which is preliminary data.</text>
</comment>
<dbReference type="InterPro" id="IPR036291">
    <property type="entry name" value="NAD(P)-bd_dom_sf"/>
</dbReference>
<reference evidence="3" key="1">
    <citation type="journal article" date="2023" name="G3 (Bethesda)">
        <title>Whole genome assemblies of Zophobas morio and Tenebrio molitor.</title>
        <authorList>
            <person name="Kaur S."/>
            <person name="Stinson S.A."/>
            <person name="diCenzo G.C."/>
        </authorList>
    </citation>
    <scope>NUCLEOTIDE SEQUENCE</scope>
    <source>
        <strain evidence="3">QUZm001</strain>
    </source>
</reference>
<dbReference type="InterPro" id="IPR001509">
    <property type="entry name" value="Epimerase_deHydtase"/>
</dbReference>
<dbReference type="SUPFAM" id="SSF51735">
    <property type="entry name" value="NAD(P)-binding Rossmann-fold domains"/>
    <property type="match status" value="1"/>
</dbReference>
<dbReference type="NCBIfam" id="TIGR01777">
    <property type="entry name" value="yfcH"/>
    <property type="match status" value="1"/>
</dbReference>
<evidence type="ECO:0000313" key="4">
    <source>
        <dbReference type="Proteomes" id="UP001168821"/>
    </source>
</evidence>
<evidence type="ECO:0000313" key="3">
    <source>
        <dbReference type="EMBL" id="KAJ3663827.1"/>
    </source>
</evidence>
<dbReference type="AlphaFoldDB" id="A0AA38IUP9"/>
<organism evidence="3 4">
    <name type="scientific">Zophobas morio</name>
    <dbReference type="NCBI Taxonomy" id="2755281"/>
    <lineage>
        <taxon>Eukaryota</taxon>
        <taxon>Metazoa</taxon>
        <taxon>Ecdysozoa</taxon>
        <taxon>Arthropoda</taxon>
        <taxon>Hexapoda</taxon>
        <taxon>Insecta</taxon>
        <taxon>Pterygota</taxon>
        <taxon>Neoptera</taxon>
        <taxon>Endopterygota</taxon>
        <taxon>Coleoptera</taxon>
        <taxon>Polyphaga</taxon>
        <taxon>Cucujiformia</taxon>
        <taxon>Tenebrionidae</taxon>
        <taxon>Zophobas</taxon>
    </lineage>
</organism>
<dbReference type="Gene3D" id="3.40.50.720">
    <property type="entry name" value="NAD(P)-binding Rossmann-like Domain"/>
    <property type="match status" value="1"/>
</dbReference>
<dbReference type="EMBL" id="JALNTZ010000002">
    <property type="protein sequence ID" value="KAJ3663827.1"/>
    <property type="molecule type" value="Genomic_DNA"/>
</dbReference>
<name>A0AA38IUP9_9CUCU</name>
<keyword evidence="4" id="KW-1185">Reference proteome</keyword>
<accession>A0AA38IUP9</accession>
<dbReference type="Pfam" id="PF08338">
    <property type="entry name" value="DUF1731"/>
    <property type="match status" value="1"/>
</dbReference>
<dbReference type="InterPro" id="IPR010099">
    <property type="entry name" value="SDR39U1"/>
</dbReference>
<feature type="domain" description="DUF1731" evidence="2">
    <location>
        <begin position="249"/>
        <end position="296"/>
    </location>
</feature>
<dbReference type="Pfam" id="PF01370">
    <property type="entry name" value="Epimerase"/>
    <property type="match status" value="1"/>
</dbReference>
<dbReference type="InterPro" id="IPR013549">
    <property type="entry name" value="DUF1731"/>
</dbReference>
<protein>
    <recommendedName>
        <fullName evidence="5">Epimerase family protein SDR39U1</fullName>
    </recommendedName>
</protein>